<dbReference type="PANTHER" id="PTHR24317:SF7">
    <property type="entry name" value="PEROXISOMAL TRANS-2-ENOYL-COA REDUCTASE"/>
    <property type="match status" value="1"/>
</dbReference>
<comment type="subcellular location">
    <subcellularLocation>
        <location evidence="1">Peroxisome</location>
    </subcellularLocation>
</comment>
<keyword evidence="7" id="KW-0560">Oxidoreductase</keyword>
<dbReference type="InterPro" id="IPR002347">
    <property type="entry name" value="SDR_fam"/>
</dbReference>
<organism evidence="21 22">
    <name type="scientific">Acrocarpospora macrocephala</name>
    <dbReference type="NCBI Taxonomy" id="150177"/>
    <lineage>
        <taxon>Bacteria</taxon>
        <taxon>Bacillati</taxon>
        <taxon>Actinomycetota</taxon>
        <taxon>Actinomycetes</taxon>
        <taxon>Streptosporangiales</taxon>
        <taxon>Streptosporangiaceae</taxon>
        <taxon>Acrocarpospora</taxon>
    </lineage>
</organism>
<keyword evidence="8" id="KW-0443">Lipid metabolism</keyword>
<keyword evidence="6" id="KW-0521">NADP</keyword>
<comment type="catalytic activity">
    <reaction evidence="16">
        <text>(2E)-tetradecenoyl-CoA + NADPH + H(+) = tetradecanoyl-CoA + NADP(+)</text>
        <dbReference type="Rhea" id="RHEA:44968"/>
        <dbReference type="ChEBI" id="CHEBI:15378"/>
        <dbReference type="ChEBI" id="CHEBI:57385"/>
        <dbReference type="ChEBI" id="CHEBI:57783"/>
        <dbReference type="ChEBI" id="CHEBI:58349"/>
        <dbReference type="ChEBI" id="CHEBI:61405"/>
    </reaction>
    <physiologicalReaction direction="left-to-right" evidence="16">
        <dbReference type="Rhea" id="RHEA:44969"/>
    </physiologicalReaction>
</comment>
<comment type="catalytic activity">
    <reaction evidence="19">
        <text>(2E)-decenoyl-CoA + NADPH + H(+) = decanoyl-CoA + NADP(+)</text>
        <dbReference type="Rhea" id="RHEA:44960"/>
        <dbReference type="ChEBI" id="CHEBI:15378"/>
        <dbReference type="ChEBI" id="CHEBI:57783"/>
        <dbReference type="ChEBI" id="CHEBI:58349"/>
        <dbReference type="ChEBI" id="CHEBI:61406"/>
        <dbReference type="ChEBI" id="CHEBI:61430"/>
    </reaction>
    <physiologicalReaction direction="left-to-right" evidence="19">
        <dbReference type="Rhea" id="RHEA:44961"/>
    </physiologicalReaction>
</comment>
<dbReference type="Pfam" id="PF13561">
    <property type="entry name" value="adh_short_C2"/>
    <property type="match status" value="1"/>
</dbReference>
<dbReference type="InterPro" id="IPR052388">
    <property type="entry name" value="Peroxisomal_t2-enoyl-CoA_red"/>
</dbReference>
<dbReference type="RefSeq" id="WP_218041271.1">
    <property type="nucleotide sequence ID" value="NZ_BAAAHL010000068.1"/>
</dbReference>
<proteinExistence type="predicted"/>
<evidence type="ECO:0000256" key="19">
    <source>
        <dbReference type="ARBA" id="ARBA00049386"/>
    </source>
</evidence>
<evidence type="ECO:0000256" key="20">
    <source>
        <dbReference type="ARBA" id="ARBA00049559"/>
    </source>
</evidence>
<dbReference type="InterPro" id="IPR036291">
    <property type="entry name" value="NAD(P)-bd_dom_sf"/>
</dbReference>
<evidence type="ECO:0000256" key="1">
    <source>
        <dbReference type="ARBA" id="ARBA00004275"/>
    </source>
</evidence>
<comment type="catalytic activity">
    <reaction evidence="20">
        <text>(2E)-octenoyl-CoA + NADPH + H(+) = octanoyl-CoA + NADP(+)</text>
        <dbReference type="Rhea" id="RHEA:44952"/>
        <dbReference type="ChEBI" id="CHEBI:15378"/>
        <dbReference type="ChEBI" id="CHEBI:57386"/>
        <dbReference type="ChEBI" id="CHEBI:57783"/>
        <dbReference type="ChEBI" id="CHEBI:58349"/>
        <dbReference type="ChEBI" id="CHEBI:62242"/>
    </reaction>
    <physiologicalReaction direction="left-to-right" evidence="20">
        <dbReference type="Rhea" id="RHEA:44953"/>
    </physiologicalReaction>
</comment>
<dbReference type="Gene3D" id="3.40.50.720">
    <property type="entry name" value="NAD(P)-binding Rossmann-like Domain"/>
    <property type="match status" value="1"/>
</dbReference>
<evidence type="ECO:0000256" key="16">
    <source>
        <dbReference type="ARBA" id="ARBA00048686"/>
    </source>
</evidence>
<evidence type="ECO:0000256" key="3">
    <source>
        <dbReference type="ARBA" id="ARBA00022516"/>
    </source>
</evidence>
<dbReference type="EMBL" id="BLAE01000030">
    <property type="protein sequence ID" value="GES11519.1"/>
    <property type="molecule type" value="Genomic_DNA"/>
</dbReference>
<evidence type="ECO:0000256" key="12">
    <source>
        <dbReference type="ARBA" id="ARBA00038622"/>
    </source>
</evidence>
<evidence type="ECO:0000256" key="14">
    <source>
        <dbReference type="ARBA" id="ARBA00041063"/>
    </source>
</evidence>
<comment type="caution">
    <text evidence="21">The sequence shown here is derived from an EMBL/GenBank/DDBJ whole genome shotgun (WGS) entry which is preliminary data.</text>
</comment>
<comment type="catalytic activity">
    <reaction evidence="18">
        <text>a (2E)-enoyl-CoA + NADPH + H(+) = a 2,3-saturated acyl-CoA + NADP(+)</text>
        <dbReference type="Rhea" id="RHEA:33763"/>
        <dbReference type="ChEBI" id="CHEBI:15378"/>
        <dbReference type="ChEBI" id="CHEBI:57783"/>
        <dbReference type="ChEBI" id="CHEBI:58349"/>
        <dbReference type="ChEBI" id="CHEBI:58856"/>
        <dbReference type="ChEBI" id="CHEBI:65111"/>
        <dbReference type="EC" id="1.3.1.38"/>
    </reaction>
    <physiologicalReaction direction="left-to-right" evidence="18">
        <dbReference type="Rhea" id="RHEA:33764"/>
    </physiologicalReaction>
</comment>
<dbReference type="SUPFAM" id="SSF51735">
    <property type="entry name" value="NAD(P)-binding Rossmann-fold domains"/>
    <property type="match status" value="1"/>
</dbReference>
<keyword evidence="22" id="KW-1185">Reference proteome</keyword>
<dbReference type="FunFam" id="3.40.50.720:FF:000084">
    <property type="entry name" value="Short-chain dehydrogenase reductase"/>
    <property type="match status" value="1"/>
</dbReference>
<dbReference type="GO" id="GO:0006633">
    <property type="term" value="P:fatty acid biosynthetic process"/>
    <property type="evidence" value="ECO:0007669"/>
    <property type="project" value="UniProtKB-KW"/>
</dbReference>
<dbReference type="GO" id="GO:0019166">
    <property type="term" value="F:trans-2-enoyl-CoA reductase (NADPH) activity"/>
    <property type="evidence" value="ECO:0007669"/>
    <property type="project" value="UniProtKB-EC"/>
</dbReference>
<dbReference type="Proteomes" id="UP000331127">
    <property type="component" value="Unassembled WGS sequence"/>
</dbReference>
<keyword evidence="9" id="KW-0576">Peroxisome</keyword>
<comment type="function">
    <text evidence="11">Participates in chain elongation of fatty acids. Catalyzes the reduction of trans-2-enoyl-CoAs of varying chain lengths from 6:1 to 16:1, having maximum activity with 10:1 CoA. Has no 2,4-dienoyl-CoA reductase activity.</text>
</comment>
<comment type="pathway">
    <text evidence="2">Lipid metabolism.</text>
</comment>
<keyword evidence="5" id="KW-0276">Fatty acid metabolism</keyword>
<evidence type="ECO:0000256" key="5">
    <source>
        <dbReference type="ARBA" id="ARBA00022832"/>
    </source>
</evidence>
<evidence type="ECO:0000313" key="22">
    <source>
        <dbReference type="Proteomes" id="UP000331127"/>
    </source>
</evidence>
<evidence type="ECO:0000256" key="10">
    <source>
        <dbReference type="ARBA" id="ARBA00023160"/>
    </source>
</evidence>
<comment type="catalytic activity">
    <reaction evidence="17">
        <text>(2E)-hexenoyl-CoA + NADPH + H(+) = hexanoyl-CoA + NADP(+)</text>
        <dbReference type="Rhea" id="RHEA:44956"/>
        <dbReference type="ChEBI" id="CHEBI:15378"/>
        <dbReference type="ChEBI" id="CHEBI:57783"/>
        <dbReference type="ChEBI" id="CHEBI:58349"/>
        <dbReference type="ChEBI" id="CHEBI:62077"/>
        <dbReference type="ChEBI" id="CHEBI:62620"/>
    </reaction>
    <physiologicalReaction direction="left-to-right" evidence="17">
        <dbReference type="Rhea" id="RHEA:44957"/>
    </physiologicalReaction>
</comment>
<dbReference type="EC" id="1.3.1.38" evidence="13"/>
<evidence type="ECO:0000256" key="4">
    <source>
        <dbReference type="ARBA" id="ARBA00022553"/>
    </source>
</evidence>
<dbReference type="PANTHER" id="PTHR24317">
    <property type="entry name" value="PEROXISOMAL TRANS-2-ENOYL-COA REDUCTASE"/>
    <property type="match status" value="1"/>
</dbReference>
<name>A0A5M3WU24_9ACTN</name>
<evidence type="ECO:0000256" key="11">
    <source>
        <dbReference type="ARBA" id="ARBA00037124"/>
    </source>
</evidence>
<evidence type="ECO:0000256" key="6">
    <source>
        <dbReference type="ARBA" id="ARBA00022857"/>
    </source>
</evidence>
<evidence type="ECO:0000256" key="13">
    <source>
        <dbReference type="ARBA" id="ARBA00038849"/>
    </source>
</evidence>
<keyword evidence="10" id="KW-0275">Fatty acid biosynthesis</keyword>
<protein>
    <recommendedName>
        <fullName evidence="14">Peroxisomal trans-2-enoyl-CoA reductase</fullName>
        <ecNumber evidence="13">1.3.1.38</ecNumber>
    </recommendedName>
</protein>
<evidence type="ECO:0000256" key="9">
    <source>
        <dbReference type="ARBA" id="ARBA00023140"/>
    </source>
</evidence>
<keyword evidence="4" id="KW-0597">Phosphoprotein</keyword>
<evidence type="ECO:0000313" key="21">
    <source>
        <dbReference type="EMBL" id="GES11519.1"/>
    </source>
</evidence>
<evidence type="ECO:0000256" key="18">
    <source>
        <dbReference type="ARBA" id="ARBA00049251"/>
    </source>
</evidence>
<evidence type="ECO:0000256" key="2">
    <source>
        <dbReference type="ARBA" id="ARBA00005189"/>
    </source>
</evidence>
<evidence type="ECO:0000256" key="15">
    <source>
        <dbReference type="ARBA" id="ARBA00047570"/>
    </source>
</evidence>
<evidence type="ECO:0000256" key="17">
    <source>
        <dbReference type="ARBA" id="ARBA00049108"/>
    </source>
</evidence>
<comment type="subunit">
    <text evidence="12">Interacts with PEX5, probably required to target it into peroxisomes.</text>
</comment>
<gene>
    <name evidence="21" type="ORF">Amac_051160</name>
</gene>
<accession>A0A5M3WU24</accession>
<evidence type="ECO:0000256" key="8">
    <source>
        <dbReference type="ARBA" id="ARBA00023098"/>
    </source>
</evidence>
<dbReference type="PRINTS" id="PR00081">
    <property type="entry name" value="GDHRDH"/>
</dbReference>
<keyword evidence="3" id="KW-0444">Lipid biosynthesis</keyword>
<reference evidence="21 22" key="1">
    <citation type="submission" date="2019-10" db="EMBL/GenBank/DDBJ databases">
        <title>Whole genome shotgun sequence of Acrocarpospora macrocephala NBRC 16266.</title>
        <authorList>
            <person name="Ichikawa N."/>
            <person name="Kimura A."/>
            <person name="Kitahashi Y."/>
            <person name="Komaki H."/>
            <person name="Oguchi A."/>
        </authorList>
    </citation>
    <scope>NUCLEOTIDE SEQUENCE [LARGE SCALE GENOMIC DNA]</scope>
    <source>
        <strain evidence="21 22">NBRC 16266</strain>
    </source>
</reference>
<evidence type="ECO:0000256" key="7">
    <source>
        <dbReference type="ARBA" id="ARBA00023002"/>
    </source>
</evidence>
<sequence length="271" mass="27855">MATLSGVDGKGIIVTGGGGGLGSAMAAELCRLGARVVVCGRTEETLGQVAEAIGAELGDGRAFAVTVDVRDPASVAAMADRATELLGAVDGLVNNASGLFPVKAEELTPNGFDSVIKIVLNGTWHCTAEVAGRWLRAGRGGAVVNVLTPYAWMGAPGIVHNASAKGGVLAMTRTLGAEWAGRGVRVNAVAPGWMPVGGTDFLAGDPRVRRRLIEAIPAGRLLRAEETARATAYLLSDDASYVVGEVLTIDGGHHLSKGLYEFLDELPGRVS</sequence>
<dbReference type="AlphaFoldDB" id="A0A5M3WU24"/>
<comment type="catalytic activity">
    <reaction evidence="15">
        <text>(2E)-dodecenoyl-CoA + NADPH + H(+) = dodecanoyl-CoA + NADP(+)</text>
        <dbReference type="Rhea" id="RHEA:44964"/>
        <dbReference type="ChEBI" id="CHEBI:15378"/>
        <dbReference type="ChEBI" id="CHEBI:57330"/>
        <dbReference type="ChEBI" id="CHEBI:57375"/>
        <dbReference type="ChEBI" id="CHEBI:57783"/>
        <dbReference type="ChEBI" id="CHEBI:58349"/>
    </reaction>
    <physiologicalReaction direction="left-to-right" evidence="15">
        <dbReference type="Rhea" id="RHEA:44965"/>
    </physiologicalReaction>
</comment>